<evidence type="ECO:0000313" key="1">
    <source>
        <dbReference type="EMBL" id="SDG67909.1"/>
    </source>
</evidence>
<sequence length="515" mass="59828">MNLIRPDGSLLIDTEAAGVLPGAKLLLNPMQLILELAPQRIRVTQVGRGGGKSTGAAIDIKNVVYDMPRSKNFILGETYQQILTRTLPSTIKALEMLGFYKDLHYFVGRLPPKNWKWNSPYEPPLDAIHTITFFNGSCYDLLSQDTNSRGGNYSSGMVDEAQDIDQGKLESQVIPTMRGEYERFKNRRTYRRLSMYCSMPRMRRAEWIFQYQELAKQFPADYLWIEGPSAINAHNLPPDWFKDQQRILLPSEYDIEIRNIRPKKVIGGFYPLFNDRMHTYIDFNNDHLDGIIDNNNGYNAQAFEQLNSLQDNDVQMDQPLEISFDWGAWFNGVVTCQEYNNVFRYLSAMSIDESERIEDLVTKWCTYYRFHRNRNVHFWYDHTAIGKNGIGATYAEIVAKTLISHGFNPIHFYIGQQPGHDDRYKFWGYAHKGDHPNIPKFIYNRHHCKYLIISINNANIKQGRNGFEKDKADEKNRNIDQRTTTHFSDAHDTIALGKYGTRTEERTGVIRTRTR</sequence>
<reference evidence="2" key="1">
    <citation type="submission" date="2016-10" db="EMBL/GenBank/DDBJ databases">
        <authorList>
            <person name="Varghese N."/>
            <person name="Submissions S."/>
        </authorList>
    </citation>
    <scope>NUCLEOTIDE SEQUENCE [LARGE SCALE GENOMIC DNA]</scope>
    <source>
        <strain evidence="2">DSM 17933</strain>
    </source>
</reference>
<accession>A0A1G7W7Y2</accession>
<dbReference type="OrthoDB" id="1151239at2"/>
<evidence type="ECO:0000313" key="2">
    <source>
        <dbReference type="Proteomes" id="UP000199643"/>
    </source>
</evidence>
<dbReference type="Proteomes" id="UP000199643">
    <property type="component" value="Unassembled WGS sequence"/>
</dbReference>
<keyword evidence="2" id="KW-1185">Reference proteome</keyword>
<dbReference type="InterPro" id="IPR027417">
    <property type="entry name" value="P-loop_NTPase"/>
</dbReference>
<dbReference type="Gene3D" id="3.40.50.300">
    <property type="entry name" value="P-loop containing nucleotide triphosphate hydrolases"/>
    <property type="match status" value="1"/>
</dbReference>
<evidence type="ECO:0008006" key="3">
    <source>
        <dbReference type="Google" id="ProtNLM"/>
    </source>
</evidence>
<gene>
    <name evidence="1" type="ORF">SAMN05421827_109134</name>
</gene>
<dbReference type="AlphaFoldDB" id="A0A1G7W7Y2"/>
<name>A0A1G7W7Y2_9SPHI</name>
<protein>
    <recommendedName>
        <fullName evidence="3">Phage terminase large subunit N-terminal domain-containing protein</fullName>
    </recommendedName>
</protein>
<organism evidence="1 2">
    <name type="scientific">Pedobacter terrae</name>
    <dbReference type="NCBI Taxonomy" id="405671"/>
    <lineage>
        <taxon>Bacteria</taxon>
        <taxon>Pseudomonadati</taxon>
        <taxon>Bacteroidota</taxon>
        <taxon>Sphingobacteriia</taxon>
        <taxon>Sphingobacteriales</taxon>
        <taxon>Sphingobacteriaceae</taxon>
        <taxon>Pedobacter</taxon>
    </lineage>
</organism>
<dbReference type="RefSeq" id="WP_090500561.1">
    <property type="nucleotide sequence ID" value="NZ_FNCH01000009.1"/>
</dbReference>
<dbReference type="EMBL" id="FNCH01000009">
    <property type="protein sequence ID" value="SDG67909.1"/>
    <property type="molecule type" value="Genomic_DNA"/>
</dbReference>
<dbReference type="STRING" id="405671.SAMN05421827_109134"/>
<proteinExistence type="predicted"/>